<feature type="transmembrane region" description="Helical" evidence="1">
    <location>
        <begin position="132"/>
        <end position="149"/>
    </location>
</feature>
<dbReference type="EMBL" id="NIBQ01000004">
    <property type="protein sequence ID" value="OUZ28476.1"/>
    <property type="molecule type" value="Genomic_DNA"/>
</dbReference>
<evidence type="ECO:0008006" key="5">
    <source>
        <dbReference type="Google" id="ProtNLM"/>
    </source>
</evidence>
<evidence type="ECO:0000313" key="4">
    <source>
        <dbReference type="Proteomes" id="UP000196151"/>
    </source>
</evidence>
<dbReference type="PANTHER" id="PTHR35813">
    <property type="entry name" value="INNER MEMBRANE PROTEIN YBAN"/>
    <property type="match status" value="1"/>
</dbReference>
<dbReference type="AlphaFoldDB" id="A0A200IU34"/>
<keyword evidence="4" id="KW-1185">Reference proteome</keyword>
<keyword evidence="1" id="KW-1133">Transmembrane helix</keyword>
<gene>
    <name evidence="3" type="ORF">A5889_002550</name>
    <name evidence="2" type="ORF">A5889_003231</name>
</gene>
<feature type="transmembrane region" description="Helical" evidence="1">
    <location>
        <begin position="45"/>
        <end position="72"/>
    </location>
</feature>
<dbReference type="PANTHER" id="PTHR35813:SF1">
    <property type="entry name" value="INNER MEMBRANE PROTEIN YBAN"/>
    <property type="match status" value="1"/>
</dbReference>
<evidence type="ECO:0000256" key="1">
    <source>
        <dbReference type="SAM" id="Phobius"/>
    </source>
</evidence>
<name>A0A200IU34_9ENTE</name>
<reference evidence="3" key="2">
    <citation type="submission" date="2017-05" db="EMBL/GenBank/DDBJ databases">
        <authorList>
            <consortium name="The Broad Institute Genomics Platform"/>
            <consortium name="The Broad Institute Genomic Center for Infectious Diseases"/>
            <person name="Earl A."/>
            <person name="Manson A."/>
            <person name="Schwartman J."/>
            <person name="Gilmore M."/>
            <person name="Abouelleil A."/>
            <person name="Cao P."/>
            <person name="Chapman S."/>
            <person name="Cusick C."/>
            <person name="Shea T."/>
            <person name="Young S."/>
            <person name="Neafsey D."/>
            <person name="Nusbaum C."/>
            <person name="Birren B."/>
        </authorList>
    </citation>
    <scope>NUCLEOTIDE SEQUENCE</scope>
    <source>
        <strain evidence="3">9D6_DIV0238</strain>
    </source>
</reference>
<dbReference type="EMBL" id="CP147246">
    <property type="protein sequence ID" value="WYJ95008.1"/>
    <property type="molecule type" value="Genomic_DNA"/>
</dbReference>
<dbReference type="InterPro" id="IPR007401">
    <property type="entry name" value="DUF454"/>
</dbReference>
<keyword evidence="1" id="KW-0472">Membrane</keyword>
<proteinExistence type="predicted"/>
<dbReference type="Pfam" id="PF04304">
    <property type="entry name" value="DUF454"/>
    <property type="match status" value="1"/>
</dbReference>
<dbReference type="Proteomes" id="UP000196151">
    <property type="component" value="Chromosome"/>
</dbReference>
<dbReference type="GO" id="GO:0005886">
    <property type="term" value="C:plasma membrane"/>
    <property type="evidence" value="ECO:0007669"/>
    <property type="project" value="TreeGrafter"/>
</dbReference>
<reference evidence="2" key="1">
    <citation type="submission" date="2017-05" db="EMBL/GenBank/DDBJ databases">
        <title>The Genome Sequence of Enterococcus sp. 9D6_DIV0238.</title>
        <authorList>
            <consortium name="The Broad Institute Genomics Platform"/>
            <consortium name="The Broad Institute Genomic Center for Infectious Diseases"/>
            <person name="Earl A."/>
            <person name="Manson A."/>
            <person name="Schwartman J."/>
            <person name="Gilmore M."/>
            <person name="Abouelleil A."/>
            <person name="Cao P."/>
            <person name="Chapman S."/>
            <person name="Cusick C."/>
            <person name="Shea T."/>
            <person name="Young S."/>
            <person name="Neafsey D."/>
            <person name="Nusbaum C."/>
            <person name="Birren B."/>
        </authorList>
    </citation>
    <scope>NUCLEOTIDE SEQUENCE [LARGE SCALE GENOMIC DNA]</scope>
    <source>
        <strain evidence="2">9D6_DIV0238</strain>
    </source>
</reference>
<organism evidence="2">
    <name type="scientific">Candidatus Enterococcus dunnyi</name>
    <dbReference type="NCBI Taxonomy" id="1834192"/>
    <lineage>
        <taxon>Bacteria</taxon>
        <taxon>Bacillati</taxon>
        <taxon>Bacillota</taxon>
        <taxon>Bacilli</taxon>
        <taxon>Lactobacillales</taxon>
        <taxon>Enterococcaceae</taxon>
        <taxon>Enterococcus</taxon>
    </lineage>
</organism>
<evidence type="ECO:0000313" key="3">
    <source>
        <dbReference type="EMBL" id="WYJ95008.1"/>
    </source>
</evidence>
<feature type="transmembrane region" description="Helical" evidence="1">
    <location>
        <begin position="108"/>
        <end position="126"/>
    </location>
</feature>
<protein>
    <recommendedName>
        <fullName evidence="5">DUF454 domain-containing protein</fullName>
    </recommendedName>
</protein>
<keyword evidence="1" id="KW-0812">Transmembrane</keyword>
<accession>A0A200IU34</accession>
<evidence type="ECO:0000313" key="2">
    <source>
        <dbReference type="EMBL" id="OUZ28476.1"/>
    </source>
</evidence>
<sequence length="163" mass="19181">MELYVGKTEQPQLWYNDDSLIFTLFNESDGHIRMKKFLYISLGSFTFGLGTLGIFLPILPTTVFYLLTAFFWMRSSEKLYTRFINSSYYQKYIQESIVEKKITPLGRVKLFTTLFIIFAIPCLIVRNPFMTMTLSFVYVVHLIALNLYFNKKNGKETEKPERS</sequence>
<reference evidence="3" key="3">
    <citation type="submission" date="2024-03" db="EMBL/GenBank/DDBJ databases">
        <title>The Genome Sequence of Enterococcus sp. DIV0238c.</title>
        <authorList>
            <consortium name="The Broad Institute Genomics Platform"/>
            <consortium name="The Broad Institute Microbial Omics Core"/>
            <consortium name="The Broad Institute Genomic Center for Infectious Diseases"/>
            <person name="Earl A."/>
            <person name="Manson A."/>
            <person name="Gilmore M."/>
            <person name="Schwartman J."/>
            <person name="Shea T."/>
            <person name="Abouelleil A."/>
            <person name="Cao P."/>
            <person name="Chapman S."/>
            <person name="Cusick C."/>
            <person name="Young S."/>
            <person name="Neafsey D."/>
            <person name="Nusbaum C."/>
            <person name="Birren B."/>
        </authorList>
    </citation>
    <scope>NUCLEOTIDE SEQUENCE</scope>
    <source>
        <strain evidence="3">9D6_DIV0238</strain>
    </source>
</reference>